<keyword evidence="2 5" id="KW-0812">Transmembrane</keyword>
<reference evidence="7" key="2">
    <citation type="submission" date="2022-05" db="EMBL/GenBank/DDBJ databases">
        <authorList>
            <consortium name="NCBI Pathogen Detection Project"/>
        </authorList>
    </citation>
    <scope>NUCLEOTIDE SEQUENCE</scope>
    <source>
        <strain evidence="7">CAV1698</strain>
    </source>
</reference>
<evidence type="ECO:0000256" key="3">
    <source>
        <dbReference type="ARBA" id="ARBA00022989"/>
    </source>
</evidence>
<feature type="transmembrane region" description="Helical" evidence="5">
    <location>
        <begin position="46"/>
        <end position="66"/>
    </location>
</feature>
<dbReference type="EMBL" id="DACYAJ020000014">
    <property type="protein sequence ID" value="HCD1255963.1"/>
    <property type="molecule type" value="Genomic_DNA"/>
</dbReference>
<evidence type="ECO:0000256" key="2">
    <source>
        <dbReference type="ARBA" id="ARBA00022692"/>
    </source>
</evidence>
<dbReference type="GO" id="GO:0012505">
    <property type="term" value="C:endomembrane system"/>
    <property type="evidence" value="ECO:0007669"/>
    <property type="project" value="UniProtKB-SubCell"/>
</dbReference>
<feature type="domain" description="DUF202" evidence="6">
    <location>
        <begin position="9"/>
        <end position="68"/>
    </location>
</feature>
<dbReference type="Proteomes" id="UP000862426">
    <property type="component" value="Unassembled WGS sequence"/>
</dbReference>
<accession>A0A9C7QLB0</accession>
<evidence type="ECO:0000256" key="4">
    <source>
        <dbReference type="ARBA" id="ARBA00023136"/>
    </source>
</evidence>
<evidence type="ECO:0000256" key="1">
    <source>
        <dbReference type="ARBA" id="ARBA00004127"/>
    </source>
</evidence>
<evidence type="ECO:0000313" key="8">
    <source>
        <dbReference type="Proteomes" id="UP000862426"/>
    </source>
</evidence>
<evidence type="ECO:0000256" key="5">
    <source>
        <dbReference type="SAM" id="Phobius"/>
    </source>
</evidence>
<comment type="subcellular location">
    <subcellularLocation>
        <location evidence="1">Endomembrane system</location>
        <topology evidence="1">Multi-pass membrane protein</topology>
    </subcellularLocation>
</comment>
<dbReference type="AlphaFoldDB" id="A0A9C7QLB0"/>
<keyword evidence="3 5" id="KW-1133">Transmembrane helix</keyword>
<name>A0A9C7QLB0_CITAM</name>
<feature type="transmembrane region" description="Helical" evidence="5">
    <location>
        <begin position="86"/>
        <end position="103"/>
    </location>
</feature>
<proteinExistence type="predicted"/>
<evidence type="ECO:0000259" key="6">
    <source>
        <dbReference type="Pfam" id="PF02656"/>
    </source>
</evidence>
<evidence type="ECO:0000313" key="7">
    <source>
        <dbReference type="EMBL" id="HCD1255963.1"/>
    </source>
</evidence>
<organism evidence="7 8">
    <name type="scientific">Citrobacter amalonaticus</name>
    <dbReference type="NCBI Taxonomy" id="35703"/>
    <lineage>
        <taxon>Bacteria</taxon>
        <taxon>Pseudomonadati</taxon>
        <taxon>Pseudomonadota</taxon>
        <taxon>Gammaproteobacteria</taxon>
        <taxon>Enterobacterales</taxon>
        <taxon>Enterobacteriaceae</taxon>
        <taxon>Citrobacter</taxon>
    </lineage>
</organism>
<comment type="caution">
    <text evidence="7">The sequence shown here is derived from an EMBL/GenBank/DDBJ whole genome shotgun (WGS) entry which is preliminary data.</text>
</comment>
<reference evidence="7" key="1">
    <citation type="journal article" date="2018" name="Genome Biol.">
        <title>SKESA: strategic k-mer extension for scrupulous assemblies.</title>
        <authorList>
            <person name="Souvorov A."/>
            <person name="Agarwala R."/>
            <person name="Lipman D.J."/>
        </authorList>
    </citation>
    <scope>NUCLEOTIDE SEQUENCE</scope>
    <source>
        <strain evidence="7">CAV1698</strain>
    </source>
</reference>
<dbReference type="InterPro" id="IPR003807">
    <property type="entry name" value="DUF202"/>
</dbReference>
<dbReference type="Pfam" id="PF02656">
    <property type="entry name" value="DUF202"/>
    <property type="match status" value="1"/>
</dbReference>
<protein>
    <submittedName>
        <fullName evidence="7">DUF202 domain-containing protein</fullName>
    </submittedName>
</protein>
<sequence>MKVIAHERDPGLQPERTQLSWQRTALSTFALTVVVLRTGLSSRNALMMAVSVLSAIMALLVVILSYRYRYNVQNLDFRPLAFRKKAVSLTLTFSALTLVMHHFI</sequence>
<gene>
    <name evidence="7" type="ORF">JD854_RS13005</name>
</gene>
<keyword evidence="4 5" id="KW-0472">Membrane</keyword>